<dbReference type="RefSeq" id="WP_059071439.1">
    <property type="nucleotide sequence ID" value="NZ_LNAL01000007.1"/>
</dbReference>
<dbReference type="EMBL" id="LNAL01000007">
    <property type="protein sequence ID" value="KUG07816.1"/>
    <property type="molecule type" value="Genomic_DNA"/>
</dbReference>
<keyword evidence="1" id="KW-0472">Membrane</keyword>
<evidence type="ECO:0000256" key="1">
    <source>
        <dbReference type="SAM" id="Phobius"/>
    </source>
</evidence>
<name>A0A9X0HKY5_SOLP1</name>
<evidence type="ECO:0008006" key="4">
    <source>
        <dbReference type="Google" id="ProtNLM"/>
    </source>
</evidence>
<keyword evidence="1" id="KW-1133">Transmembrane helix</keyword>
<keyword evidence="3" id="KW-1185">Reference proteome</keyword>
<reference evidence="2 3" key="1">
    <citation type="submission" date="2015-11" db="EMBL/GenBank/DDBJ databases">
        <title>Solirubrum puertoriconensis gen. nov. an environmental bacteria isolated in Puerto Rico.</title>
        <authorList>
            <person name="Cuebas-Irizarry M.F."/>
            <person name="Montalvo-Rodriguez R."/>
        </authorList>
    </citation>
    <scope>NUCLEOTIDE SEQUENCE [LARGE SCALE GENOMIC DNA]</scope>
    <source>
        <strain evidence="2 3">MC1A</strain>
    </source>
</reference>
<evidence type="ECO:0000313" key="3">
    <source>
        <dbReference type="Proteomes" id="UP000054223"/>
    </source>
</evidence>
<feature type="transmembrane region" description="Helical" evidence="1">
    <location>
        <begin position="36"/>
        <end position="53"/>
    </location>
</feature>
<dbReference type="Proteomes" id="UP000054223">
    <property type="component" value="Unassembled WGS sequence"/>
</dbReference>
<accession>A0A9X0HKY5</accession>
<gene>
    <name evidence="2" type="ORF">ASU33_16040</name>
</gene>
<organism evidence="2 3">
    <name type="scientific">Solirubrum puertoriconensis</name>
    <dbReference type="NCBI Taxonomy" id="1751427"/>
    <lineage>
        <taxon>Bacteria</taxon>
        <taxon>Pseudomonadati</taxon>
        <taxon>Bacteroidota</taxon>
        <taxon>Cytophagia</taxon>
        <taxon>Cytophagales</taxon>
    </lineage>
</organism>
<sequence length="74" mass="7948">MKTLLTRLFVTNWKTTAAGVLLLFFGVAFWQGKLTAGEMFSVLTVLAGCIGILSKDGARTETTVWPAKNAALVT</sequence>
<protein>
    <recommendedName>
        <fullName evidence="4">Holin</fullName>
    </recommendedName>
</protein>
<dbReference type="AlphaFoldDB" id="A0A9X0HKY5"/>
<keyword evidence="1" id="KW-0812">Transmembrane</keyword>
<evidence type="ECO:0000313" key="2">
    <source>
        <dbReference type="EMBL" id="KUG07816.1"/>
    </source>
</evidence>
<comment type="caution">
    <text evidence="2">The sequence shown here is derived from an EMBL/GenBank/DDBJ whole genome shotgun (WGS) entry which is preliminary data.</text>
</comment>
<proteinExistence type="predicted"/>
<feature type="transmembrane region" description="Helical" evidence="1">
    <location>
        <begin position="12"/>
        <end position="30"/>
    </location>
</feature>